<dbReference type="PANTHER" id="PTHR28055:SF1">
    <property type="entry name" value="ALTERED INHERITANCE OF MITOCHONDRIA PROTEIN 41, MITOCHONDRIAL"/>
    <property type="match status" value="1"/>
</dbReference>
<evidence type="ECO:0000313" key="3">
    <source>
        <dbReference type="Proteomes" id="UP001049176"/>
    </source>
</evidence>
<organism evidence="2 3">
    <name type="scientific">Marasmius oreades</name>
    <name type="common">fairy-ring Marasmius</name>
    <dbReference type="NCBI Taxonomy" id="181124"/>
    <lineage>
        <taxon>Eukaryota</taxon>
        <taxon>Fungi</taxon>
        <taxon>Dikarya</taxon>
        <taxon>Basidiomycota</taxon>
        <taxon>Agaricomycotina</taxon>
        <taxon>Agaricomycetes</taxon>
        <taxon>Agaricomycetidae</taxon>
        <taxon>Agaricales</taxon>
        <taxon>Marasmiineae</taxon>
        <taxon>Marasmiaceae</taxon>
        <taxon>Marasmius</taxon>
    </lineage>
</organism>
<reference evidence="2" key="1">
    <citation type="journal article" date="2021" name="Genome Biol. Evol.">
        <title>The assembled and annotated genome of the fairy-ring fungus Marasmius oreades.</title>
        <authorList>
            <person name="Hiltunen M."/>
            <person name="Ament-Velasquez S.L."/>
            <person name="Johannesson H."/>
        </authorList>
    </citation>
    <scope>NUCLEOTIDE SEQUENCE</scope>
    <source>
        <strain evidence="2">03SP1</strain>
    </source>
</reference>
<comment type="caution">
    <text evidence="2">The sequence shown here is derived from an EMBL/GenBank/DDBJ whole genome shotgun (WGS) entry which is preliminary data.</text>
</comment>
<name>A0A9P7RXJ9_9AGAR</name>
<dbReference type="GO" id="GO:0016884">
    <property type="term" value="F:carbon-nitrogen ligase activity, with glutamine as amido-N-donor"/>
    <property type="evidence" value="ECO:0007669"/>
    <property type="project" value="UniProtKB-UniRule"/>
</dbReference>
<dbReference type="Pfam" id="PF09424">
    <property type="entry name" value="YqeY"/>
    <property type="match status" value="1"/>
</dbReference>
<evidence type="ECO:0000256" key="1">
    <source>
        <dbReference type="RuleBase" id="RU365099"/>
    </source>
</evidence>
<evidence type="ECO:0000313" key="2">
    <source>
        <dbReference type="EMBL" id="KAG7090868.1"/>
    </source>
</evidence>
<dbReference type="AlphaFoldDB" id="A0A9P7RXJ9"/>
<dbReference type="InterPro" id="IPR003789">
    <property type="entry name" value="Asn/Gln_tRNA_amidoTrase-B-like"/>
</dbReference>
<keyword evidence="1" id="KW-0496">Mitochondrion</keyword>
<dbReference type="GO" id="GO:0005739">
    <property type="term" value="C:mitochondrion"/>
    <property type="evidence" value="ECO:0007669"/>
    <property type="project" value="UniProtKB-SubCell"/>
</dbReference>
<accession>A0A9P7RXJ9</accession>
<dbReference type="Gene3D" id="1.10.1510.10">
    <property type="entry name" value="Uncharacterised protein YqeY/AIM41 PF09424, N-terminal domain"/>
    <property type="match status" value="1"/>
</dbReference>
<dbReference type="EMBL" id="CM032186">
    <property type="protein sequence ID" value="KAG7090868.1"/>
    <property type="molecule type" value="Genomic_DNA"/>
</dbReference>
<dbReference type="InterPro" id="IPR019004">
    <property type="entry name" value="YqeY/Aim41"/>
</dbReference>
<dbReference type="PANTHER" id="PTHR28055">
    <property type="entry name" value="ALTERED INHERITANCE OF MITOCHONDRIA PROTEIN 41, MITOCHONDRIAL"/>
    <property type="match status" value="1"/>
</dbReference>
<comment type="subcellular location">
    <subcellularLocation>
        <location evidence="1">Mitochondrion</location>
    </subcellularLocation>
</comment>
<protein>
    <recommendedName>
        <fullName evidence="1">Altered inheritance of mitochondria protein 41</fullName>
    </recommendedName>
</protein>
<sequence>MASHFNFSAWSRYMASARRFSSSVDNNDIRRLLTLRIKDAMKSKNQVASTTLRTVLSQVNAADKTSKAGPISPSAILAIMRKAHAQRLDSAHTFNTNSRPDLADKELKEASILNDFLPPLLSPEQIDNHLHEILSTLQSDQRKSPKAAGTIFKIFYSKIDKSSVDTELVKNRLNAIISAGTS</sequence>
<dbReference type="Proteomes" id="UP001049176">
    <property type="component" value="Chromosome 6"/>
</dbReference>
<gene>
    <name evidence="1" type="primary">AIM41</name>
    <name evidence="2" type="ORF">E1B28_009949</name>
</gene>
<dbReference type="InterPro" id="IPR042184">
    <property type="entry name" value="YqeY/Aim41_N"/>
</dbReference>
<keyword evidence="3" id="KW-1185">Reference proteome</keyword>
<dbReference type="OrthoDB" id="538640at2759"/>
<proteinExistence type="inferred from homology"/>
<comment type="similarity">
    <text evidence="1">Belongs to the AIM41 family.</text>
</comment>
<dbReference type="SUPFAM" id="SSF89095">
    <property type="entry name" value="GatB/YqeY motif"/>
    <property type="match status" value="1"/>
</dbReference>